<evidence type="ECO:0000313" key="4">
    <source>
        <dbReference type="Proteomes" id="UP000247755"/>
    </source>
</evidence>
<name>A0A318HXC3_BURPY</name>
<dbReference type="AlphaFoldDB" id="A0A318HXC3"/>
<dbReference type="CDD" id="cd16892">
    <property type="entry name" value="LT_VirB1-like"/>
    <property type="match status" value="1"/>
</dbReference>
<organism evidence="3 4">
    <name type="scientific">Burkholderia pyrrocinia</name>
    <name type="common">Pseudomonas pyrrocinia</name>
    <dbReference type="NCBI Taxonomy" id="60550"/>
    <lineage>
        <taxon>Bacteria</taxon>
        <taxon>Pseudomonadati</taxon>
        <taxon>Pseudomonadota</taxon>
        <taxon>Betaproteobacteria</taxon>
        <taxon>Burkholderiales</taxon>
        <taxon>Burkholderiaceae</taxon>
        <taxon>Burkholderia</taxon>
        <taxon>Burkholderia cepacia complex</taxon>
    </lineage>
</organism>
<dbReference type="SUPFAM" id="SSF53955">
    <property type="entry name" value="Lysozyme-like"/>
    <property type="match status" value="1"/>
</dbReference>
<dbReference type="Proteomes" id="UP000247755">
    <property type="component" value="Unassembled WGS sequence"/>
</dbReference>
<evidence type="ECO:0000259" key="2">
    <source>
        <dbReference type="Pfam" id="PF01464"/>
    </source>
</evidence>
<dbReference type="Gene3D" id="1.10.530.10">
    <property type="match status" value="1"/>
</dbReference>
<evidence type="ECO:0000256" key="1">
    <source>
        <dbReference type="SAM" id="MobiDB-lite"/>
    </source>
</evidence>
<dbReference type="EMBL" id="QJJY01000036">
    <property type="protein sequence ID" value="PXX23089.1"/>
    <property type="molecule type" value="Genomic_DNA"/>
</dbReference>
<protein>
    <submittedName>
        <fullName evidence="3">Type IV secretion system protein VirB1</fullName>
    </submittedName>
</protein>
<reference evidence="3 4" key="1">
    <citation type="submission" date="2018-05" db="EMBL/GenBank/DDBJ databases">
        <title>Comparative genomics of bacterial root endophytes of switchgrass collected from native prairies over two seasons.</title>
        <authorList>
            <person name="Tang Y."/>
        </authorList>
    </citation>
    <scope>NUCLEOTIDE SEQUENCE [LARGE SCALE GENOMIC DNA]</scope>
    <source>
        <strain evidence="3 4">NFIX32</strain>
    </source>
</reference>
<feature type="region of interest" description="Disordered" evidence="1">
    <location>
        <begin position="179"/>
        <end position="218"/>
    </location>
</feature>
<comment type="caution">
    <text evidence="3">The sequence shown here is derived from an EMBL/GenBank/DDBJ whole genome shotgun (WGS) entry which is preliminary data.</text>
</comment>
<dbReference type="InterPro" id="IPR023346">
    <property type="entry name" value="Lysozyme-like_dom_sf"/>
</dbReference>
<dbReference type="Pfam" id="PF01464">
    <property type="entry name" value="SLT"/>
    <property type="match status" value="1"/>
</dbReference>
<accession>A0A318HXC3</accession>
<dbReference type="RefSeq" id="WP_072445028.1">
    <property type="nucleotide sequence ID" value="NZ_QJJY01000036.1"/>
</dbReference>
<gene>
    <name evidence="3" type="ORF">NA66_103617</name>
</gene>
<evidence type="ECO:0000313" key="3">
    <source>
        <dbReference type="EMBL" id="PXX23089.1"/>
    </source>
</evidence>
<dbReference type="InterPro" id="IPR008258">
    <property type="entry name" value="Transglycosylase_SLT_dom_1"/>
</dbReference>
<sequence>MPLDFASLAQQCAPQIPSIMMAAIVRVESGFNPYAIGVVRGRLLRQPSNGAEAVATVRALEAGGWNFSVGLAQINRANWSAYGLTTENAFEPCRNLAAGAAILHDCLTAARNRPIWRFDAQAALLASLSCYASGNFSTGHRTGYVQRVMNAVARQPPLASSVTGTKPIPVVPIDSAIPTLSPRAPSADKRRPRENSNGVATVPIADPKNDPGDSAVVF</sequence>
<proteinExistence type="predicted"/>
<feature type="domain" description="Transglycosylase SLT" evidence="2">
    <location>
        <begin position="9"/>
        <end position="141"/>
    </location>
</feature>